<evidence type="ECO:0000259" key="1">
    <source>
        <dbReference type="PROSITE" id="PS50943"/>
    </source>
</evidence>
<name>A0A3E0TXU8_9GAMM</name>
<protein>
    <submittedName>
        <fullName evidence="2">Helix-turn-helix domain-containing protein</fullName>
    </submittedName>
</protein>
<dbReference type="PROSITE" id="PS50943">
    <property type="entry name" value="HTH_CROC1"/>
    <property type="match status" value="1"/>
</dbReference>
<evidence type="ECO:0000313" key="3">
    <source>
        <dbReference type="Proteomes" id="UP000256899"/>
    </source>
</evidence>
<dbReference type="Pfam" id="PF13443">
    <property type="entry name" value="HTH_26"/>
    <property type="match status" value="1"/>
</dbReference>
<reference evidence="3" key="1">
    <citation type="submission" date="2018-08" db="EMBL/GenBank/DDBJ databases">
        <title>Thalassotalea euphylliae genome.</title>
        <authorList>
            <person name="Summers S."/>
            <person name="Rice S.A."/>
            <person name="Freckelton M.L."/>
            <person name="Nedved B.T."/>
            <person name="Hadfield M.G."/>
        </authorList>
    </citation>
    <scope>NUCLEOTIDE SEQUENCE [LARGE SCALE GENOMIC DNA]</scope>
    <source>
        <strain evidence="3">H3</strain>
    </source>
</reference>
<dbReference type="CDD" id="cd00093">
    <property type="entry name" value="HTH_XRE"/>
    <property type="match status" value="1"/>
</dbReference>
<evidence type="ECO:0000313" key="2">
    <source>
        <dbReference type="EMBL" id="REL29438.1"/>
    </source>
</evidence>
<dbReference type="Proteomes" id="UP000256899">
    <property type="component" value="Unassembled WGS sequence"/>
</dbReference>
<comment type="caution">
    <text evidence="2">The sequence shown here is derived from an EMBL/GenBank/DDBJ whole genome shotgun (WGS) entry which is preliminary data.</text>
</comment>
<dbReference type="RefSeq" id="WP_116013323.1">
    <property type="nucleotide sequence ID" value="NZ_QUOT01000001.1"/>
</dbReference>
<dbReference type="GO" id="GO:0003677">
    <property type="term" value="F:DNA binding"/>
    <property type="evidence" value="ECO:0007669"/>
    <property type="project" value="InterPro"/>
</dbReference>
<dbReference type="EMBL" id="QUOT01000001">
    <property type="protein sequence ID" value="REL29438.1"/>
    <property type="molecule type" value="Genomic_DNA"/>
</dbReference>
<keyword evidence="3" id="KW-1185">Reference proteome</keyword>
<dbReference type="SUPFAM" id="SSF47413">
    <property type="entry name" value="lambda repressor-like DNA-binding domains"/>
    <property type="match status" value="1"/>
</dbReference>
<gene>
    <name evidence="2" type="ORF">DXX94_01140</name>
</gene>
<feature type="domain" description="HTH cro/C1-type" evidence="1">
    <location>
        <begin position="9"/>
        <end position="62"/>
    </location>
</feature>
<dbReference type="AlphaFoldDB" id="A0A3E0TXU8"/>
<dbReference type="SMART" id="SM00530">
    <property type="entry name" value="HTH_XRE"/>
    <property type="match status" value="1"/>
</dbReference>
<dbReference type="InterPro" id="IPR010982">
    <property type="entry name" value="Lambda_DNA-bd_dom_sf"/>
</dbReference>
<proteinExistence type="predicted"/>
<dbReference type="InterPro" id="IPR001387">
    <property type="entry name" value="Cro/C1-type_HTH"/>
</dbReference>
<dbReference type="Gene3D" id="1.10.260.40">
    <property type="entry name" value="lambda repressor-like DNA-binding domains"/>
    <property type="match status" value="1"/>
</dbReference>
<sequence>MAHKFSSRLKKLLAERNISISQLSRLTNISRQSIYKWFATDNISSHSLTKLARSLAVDEDWLRYGTKGFTTREQSVNSGKNAFIKVLDNHAFNDTKQHLAELDVLIGAYHFSTGKISCYNTSTVLNPAAGPVDSFEDLTSHVCSQQLKRIKLNALKLLTQLHIDSFHISTVHNPHIYQCTLMPIVNHTQLLEGISFSVTKVFSEHEQLSKCLKAKCDKCIDDLRKEVADS</sequence>
<organism evidence="2 3">
    <name type="scientific">Thalassotalea euphylliae</name>
    <dbReference type="NCBI Taxonomy" id="1655234"/>
    <lineage>
        <taxon>Bacteria</taxon>
        <taxon>Pseudomonadati</taxon>
        <taxon>Pseudomonadota</taxon>
        <taxon>Gammaproteobacteria</taxon>
        <taxon>Alteromonadales</taxon>
        <taxon>Colwelliaceae</taxon>
        <taxon>Thalassotalea</taxon>
    </lineage>
</organism>
<accession>A0A3E0TXU8</accession>